<dbReference type="InterPro" id="IPR011063">
    <property type="entry name" value="TilS/TtcA_N"/>
</dbReference>
<comment type="subcellular location">
    <subcellularLocation>
        <location evidence="1 8">Cytoplasm</location>
    </subcellularLocation>
</comment>
<comment type="similarity">
    <text evidence="8">Belongs to the tRNA(Ile)-lysidine synthase family.</text>
</comment>
<dbReference type="CDD" id="cd01992">
    <property type="entry name" value="TilS_N"/>
    <property type="match status" value="1"/>
</dbReference>
<dbReference type="InterPro" id="IPR012796">
    <property type="entry name" value="Lysidine-tRNA-synth_C"/>
</dbReference>
<evidence type="ECO:0000256" key="3">
    <source>
        <dbReference type="ARBA" id="ARBA00022598"/>
    </source>
</evidence>
<keyword evidence="2 8" id="KW-0963">Cytoplasm</keyword>
<dbReference type="SUPFAM" id="SSF82829">
    <property type="entry name" value="MesJ substrate recognition domain-like"/>
    <property type="match status" value="1"/>
</dbReference>
<feature type="domain" description="Lysidine-tRNA(Ile) synthetase C-terminal" evidence="9">
    <location>
        <begin position="421"/>
        <end position="497"/>
    </location>
</feature>
<dbReference type="InterPro" id="IPR015262">
    <property type="entry name" value="tRNA_Ile_lys_synt_subst-bd"/>
</dbReference>
<organism evidence="10 11">
    <name type="scientific">Shewanella subflava</name>
    <dbReference type="NCBI Taxonomy" id="2986476"/>
    <lineage>
        <taxon>Bacteria</taxon>
        <taxon>Pseudomonadati</taxon>
        <taxon>Pseudomonadota</taxon>
        <taxon>Gammaproteobacteria</taxon>
        <taxon>Alteromonadales</taxon>
        <taxon>Shewanellaceae</taxon>
        <taxon>Shewanella</taxon>
    </lineage>
</organism>
<dbReference type="Proteomes" id="UP001163714">
    <property type="component" value="Unassembled WGS sequence"/>
</dbReference>
<evidence type="ECO:0000256" key="4">
    <source>
        <dbReference type="ARBA" id="ARBA00022694"/>
    </source>
</evidence>
<name>A0ABT3IDK6_9GAMM</name>
<keyword evidence="5 8" id="KW-0547">Nucleotide-binding</keyword>
<evidence type="ECO:0000256" key="6">
    <source>
        <dbReference type="ARBA" id="ARBA00022840"/>
    </source>
</evidence>
<evidence type="ECO:0000259" key="9">
    <source>
        <dbReference type="SMART" id="SM00977"/>
    </source>
</evidence>
<dbReference type="Pfam" id="PF09179">
    <property type="entry name" value="TilS"/>
    <property type="match status" value="1"/>
</dbReference>
<dbReference type="Gene3D" id="3.40.50.620">
    <property type="entry name" value="HUPs"/>
    <property type="match status" value="1"/>
</dbReference>
<dbReference type="NCBIfam" id="TIGR02433">
    <property type="entry name" value="lysidine_TilS_C"/>
    <property type="match status" value="1"/>
</dbReference>
<comment type="domain">
    <text evidence="8">The N-terminal region contains the highly conserved SGGXDS motif, predicted to be a P-loop motif involved in ATP binding.</text>
</comment>
<dbReference type="EC" id="6.3.4.19" evidence="8"/>
<protein>
    <recommendedName>
        <fullName evidence="8">tRNA(Ile)-lysidine synthase</fullName>
        <ecNumber evidence="8">6.3.4.19</ecNumber>
    </recommendedName>
    <alternativeName>
        <fullName evidence="8">tRNA(Ile)-2-lysyl-cytidine synthase</fullName>
    </alternativeName>
    <alternativeName>
        <fullName evidence="8">tRNA(Ile)-lysidine synthetase</fullName>
    </alternativeName>
</protein>
<dbReference type="EMBL" id="JAPDMX010000033">
    <property type="protein sequence ID" value="MCW3174132.1"/>
    <property type="molecule type" value="Genomic_DNA"/>
</dbReference>
<keyword evidence="4 8" id="KW-0819">tRNA processing</keyword>
<dbReference type="SUPFAM" id="SSF52402">
    <property type="entry name" value="Adenine nucleotide alpha hydrolases-like"/>
    <property type="match status" value="1"/>
</dbReference>
<dbReference type="Pfam" id="PF11734">
    <property type="entry name" value="TilS_C"/>
    <property type="match status" value="1"/>
</dbReference>
<keyword evidence="6 8" id="KW-0067">ATP-binding</keyword>
<comment type="catalytic activity">
    <reaction evidence="7 8">
        <text>cytidine(34) in tRNA(Ile2) + L-lysine + ATP = lysidine(34) in tRNA(Ile2) + AMP + diphosphate + H(+)</text>
        <dbReference type="Rhea" id="RHEA:43744"/>
        <dbReference type="Rhea" id="RHEA-COMP:10625"/>
        <dbReference type="Rhea" id="RHEA-COMP:10670"/>
        <dbReference type="ChEBI" id="CHEBI:15378"/>
        <dbReference type="ChEBI" id="CHEBI:30616"/>
        <dbReference type="ChEBI" id="CHEBI:32551"/>
        <dbReference type="ChEBI" id="CHEBI:33019"/>
        <dbReference type="ChEBI" id="CHEBI:82748"/>
        <dbReference type="ChEBI" id="CHEBI:83665"/>
        <dbReference type="ChEBI" id="CHEBI:456215"/>
        <dbReference type="EC" id="6.3.4.19"/>
    </reaction>
</comment>
<evidence type="ECO:0000256" key="2">
    <source>
        <dbReference type="ARBA" id="ARBA00022490"/>
    </source>
</evidence>
<dbReference type="InterPro" id="IPR012094">
    <property type="entry name" value="tRNA_Ile_lys_synt"/>
</dbReference>
<dbReference type="SUPFAM" id="SSF56037">
    <property type="entry name" value="PheT/TilS domain"/>
    <property type="match status" value="1"/>
</dbReference>
<evidence type="ECO:0000256" key="7">
    <source>
        <dbReference type="ARBA" id="ARBA00048539"/>
    </source>
</evidence>
<accession>A0ABT3IDK6</accession>
<comment type="caution">
    <text evidence="10">The sequence shown here is derived from an EMBL/GenBank/DDBJ whole genome shotgun (WGS) entry which is preliminary data.</text>
</comment>
<comment type="function">
    <text evidence="8">Ligates lysine onto the cytidine present at position 34 of the AUA codon-specific tRNA(Ile) that contains the anticodon CAU, in an ATP-dependent manner. Cytidine is converted to lysidine, thus changing the amino acid specificity of the tRNA from methionine to isoleucine.</text>
</comment>
<dbReference type="GO" id="GO:0032267">
    <property type="term" value="F:tRNA(Ile)-lysidine synthase activity"/>
    <property type="evidence" value="ECO:0007669"/>
    <property type="project" value="UniProtKB-EC"/>
</dbReference>
<evidence type="ECO:0000256" key="5">
    <source>
        <dbReference type="ARBA" id="ARBA00022741"/>
    </source>
</evidence>
<gene>
    <name evidence="8 10" type="primary">tilS</name>
    <name evidence="10" type="ORF">OHT75_16795</name>
</gene>
<dbReference type="Gene3D" id="1.20.59.20">
    <property type="match status" value="1"/>
</dbReference>
<evidence type="ECO:0000256" key="1">
    <source>
        <dbReference type="ARBA" id="ARBA00004496"/>
    </source>
</evidence>
<reference evidence="10" key="1">
    <citation type="submission" date="2022-10" db="EMBL/GenBank/DDBJ databases">
        <title>Shewanella flava sp. nov, isolated from the estuary of the Fenhe River into the Yellow River.</title>
        <authorList>
            <person name="Li Y."/>
        </authorList>
    </citation>
    <scope>NUCLEOTIDE SEQUENCE</scope>
    <source>
        <strain evidence="10">FYR11-62</strain>
    </source>
</reference>
<dbReference type="InterPro" id="IPR014729">
    <property type="entry name" value="Rossmann-like_a/b/a_fold"/>
</dbReference>
<dbReference type="HAMAP" id="MF_01161">
    <property type="entry name" value="tRNA_Ile_lys_synt"/>
    <property type="match status" value="1"/>
</dbReference>
<evidence type="ECO:0000256" key="8">
    <source>
        <dbReference type="HAMAP-Rule" id="MF_01161"/>
    </source>
</evidence>
<proteinExistence type="inferred from homology"/>
<dbReference type="SMART" id="SM00977">
    <property type="entry name" value="TilS_C"/>
    <property type="match status" value="1"/>
</dbReference>
<sequence>MDKSQLVGQIRRLCLQHKALNPNTTTATRQPKIVLAYSGGVDSEVLAYGLSEFAKAYGYDGCLLVHVHHGLSNNADKWAAHCQQKAASYNLPIIIERVKLDLKPRQSLEAVARDARYQAIEQHLDSGDMLLTAHHQDDQLETLLLALKRGQGPKGLAAMGESQLAGSTTSPYYKLRPLLQVSRDEIEQFATQHALTHIEDESNQDDSYDRNFLRLNIIPLLKTRWPRIAVTASRSAELINEQQQLIEHEISSRLPAMLTVSQGSSMAYNGTGLSLSLLAKAPVAWQALLLRGYLSHLGLSLPSQVQLHQILSQALKAKEDANINIHYSGIVVKRFGHYLYAIPSEYLTMADDISPRLTTEIQHWLNATDAEVNHSIALTLRHQLRAMRGDQHAVTPFNWQISLAKAHQGLRLKLPDNIHQVSIGFSASGSTKCQPQFAEQFRQKPRELKKLWQELAIAPWRRDLIPLLFYGDKLVAALGFWIDKRYLADDNAPGLKIDLLNLNSAR</sequence>
<dbReference type="InterPro" id="IPR012795">
    <property type="entry name" value="tRNA_Ile_lys_synt_N"/>
</dbReference>
<evidence type="ECO:0000313" key="10">
    <source>
        <dbReference type="EMBL" id="MCW3174132.1"/>
    </source>
</evidence>
<dbReference type="RefSeq" id="WP_264728705.1">
    <property type="nucleotide sequence ID" value="NZ_JAPDMX010000033.1"/>
</dbReference>
<evidence type="ECO:0000313" key="11">
    <source>
        <dbReference type="Proteomes" id="UP001163714"/>
    </source>
</evidence>
<feature type="binding site" evidence="8">
    <location>
        <begin position="38"/>
        <end position="43"/>
    </location>
    <ligand>
        <name>ATP</name>
        <dbReference type="ChEBI" id="CHEBI:30616"/>
    </ligand>
</feature>
<dbReference type="NCBIfam" id="TIGR02432">
    <property type="entry name" value="lysidine_TilS_N"/>
    <property type="match status" value="1"/>
</dbReference>
<dbReference type="PANTHER" id="PTHR43033:SF1">
    <property type="entry name" value="TRNA(ILE)-LYSIDINE SYNTHASE-RELATED"/>
    <property type="match status" value="1"/>
</dbReference>
<dbReference type="PANTHER" id="PTHR43033">
    <property type="entry name" value="TRNA(ILE)-LYSIDINE SYNTHASE-RELATED"/>
    <property type="match status" value="1"/>
</dbReference>
<keyword evidence="3 8" id="KW-0436">Ligase</keyword>
<keyword evidence="11" id="KW-1185">Reference proteome</keyword>
<dbReference type="Pfam" id="PF01171">
    <property type="entry name" value="ATP_bind_3"/>
    <property type="match status" value="1"/>
</dbReference>